<organism evidence="9 10">
    <name type="scientific">Tripterygium wilfordii</name>
    <name type="common">Thunder God vine</name>
    <dbReference type="NCBI Taxonomy" id="458696"/>
    <lineage>
        <taxon>Eukaryota</taxon>
        <taxon>Viridiplantae</taxon>
        <taxon>Streptophyta</taxon>
        <taxon>Embryophyta</taxon>
        <taxon>Tracheophyta</taxon>
        <taxon>Spermatophyta</taxon>
        <taxon>Magnoliopsida</taxon>
        <taxon>eudicotyledons</taxon>
        <taxon>Gunneridae</taxon>
        <taxon>Pentapetalae</taxon>
        <taxon>rosids</taxon>
        <taxon>fabids</taxon>
        <taxon>Celastrales</taxon>
        <taxon>Celastraceae</taxon>
        <taxon>Tripterygium</taxon>
    </lineage>
</organism>
<protein>
    <submittedName>
        <fullName evidence="9">Zinc finger CCCH domain-containing protein 16 isoform X1</fullName>
    </submittedName>
</protein>
<accession>A0A7J7BVE2</accession>
<evidence type="ECO:0000259" key="8">
    <source>
        <dbReference type="PROSITE" id="PS50103"/>
    </source>
</evidence>
<keyword evidence="5" id="KW-0539">Nucleus</keyword>
<keyword evidence="3 6" id="KW-0863">Zinc-finger</keyword>
<feature type="zinc finger region" description="C3H1-type" evidence="6">
    <location>
        <begin position="3"/>
        <end position="29"/>
    </location>
</feature>
<dbReference type="GO" id="GO:0008270">
    <property type="term" value="F:zinc ion binding"/>
    <property type="evidence" value="ECO:0007669"/>
    <property type="project" value="UniProtKB-KW"/>
</dbReference>
<dbReference type="GO" id="GO:0005634">
    <property type="term" value="C:nucleus"/>
    <property type="evidence" value="ECO:0007669"/>
    <property type="project" value="UniProtKB-SubCell"/>
</dbReference>
<comment type="caution">
    <text evidence="9">The sequence shown here is derived from an EMBL/GenBank/DDBJ whole genome shotgun (WGS) entry which is preliminary data.</text>
</comment>
<dbReference type="EMBL" id="JAAARO010000023">
    <property type="protein sequence ID" value="KAF5725798.1"/>
    <property type="molecule type" value="Genomic_DNA"/>
</dbReference>
<dbReference type="Proteomes" id="UP000593562">
    <property type="component" value="Unassembled WGS sequence"/>
</dbReference>
<feature type="compositionally biased region" description="Polar residues" evidence="7">
    <location>
        <begin position="63"/>
        <end position="84"/>
    </location>
</feature>
<dbReference type="PANTHER" id="PTHR46527:SF1">
    <property type="entry name" value="NUCLEOPORIN NUP42"/>
    <property type="match status" value="1"/>
</dbReference>
<comment type="subcellular location">
    <subcellularLocation>
        <location evidence="1">Nucleus</location>
    </subcellularLocation>
</comment>
<evidence type="ECO:0000256" key="5">
    <source>
        <dbReference type="ARBA" id="ARBA00023242"/>
    </source>
</evidence>
<sequence>MHKRNEICRNFQSGSCRYGDRCKFLHATPNQQQPKANAFGFGQPQQQQQQQQRQNPNPFGFGVQNSSQSRGATNFGNKQTQVKPFQNKWIRDDPRSQQQAEKKPEAPDHKCTDPDSCKRIIVEDLERERPLWNLTCYSHRKNGPCDISGDISIEEFRSAAYNDAKNGLNLQSIVERERNLLTSKLSEFESLRCNPYVVVPQISDRGSQGPFHGTSLNAFSPSAQNTPSVSNFGQLGASLNAGFGTRPPSPSNNAFGQQSSFPNSSQTSGAFGTNSFRFGTAGSFGSNLPAHTFGSSLTANVAGFSNNSSVNGQGNLFSVSKVSENPNEHINSGGPNSASNVVSLATTDIQSMNKLQTEIVSGDTGIWLKEKWNPGEIPEDAPPQAFIS</sequence>
<dbReference type="InterPro" id="IPR000571">
    <property type="entry name" value="Znf_CCCH"/>
</dbReference>
<dbReference type="InParanoid" id="A0A7J7BVE2"/>
<dbReference type="PANTHER" id="PTHR46527">
    <property type="entry name" value="NUCLEOPORIN-LIKE PROTEIN 2"/>
    <property type="match status" value="1"/>
</dbReference>
<evidence type="ECO:0000256" key="3">
    <source>
        <dbReference type="ARBA" id="ARBA00022771"/>
    </source>
</evidence>
<dbReference type="OrthoDB" id="250836at2759"/>
<evidence type="ECO:0000256" key="4">
    <source>
        <dbReference type="ARBA" id="ARBA00022833"/>
    </source>
</evidence>
<evidence type="ECO:0000256" key="1">
    <source>
        <dbReference type="ARBA" id="ARBA00004123"/>
    </source>
</evidence>
<evidence type="ECO:0000313" key="10">
    <source>
        <dbReference type="Proteomes" id="UP000593562"/>
    </source>
</evidence>
<dbReference type="PROSITE" id="PS50103">
    <property type="entry name" value="ZF_C3H1"/>
    <property type="match status" value="1"/>
</dbReference>
<evidence type="ECO:0000256" key="2">
    <source>
        <dbReference type="ARBA" id="ARBA00022723"/>
    </source>
</evidence>
<keyword evidence="2 6" id="KW-0479">Metal-binding</keyword>
<feature type="region of interest" description="Disordered" evidence="7">
    <location>
        <begin position="241"/>
        <end position="267"/>
    </location>
</feature>
<reference evidence="9 10" key="1">
    <citation type="journal article" date="2020" name="Nat. Commun.">
        <title>Genome of Tripterygium wilfordii and identification of cytochrome P450 involved in triptolide biosynthesis.</title>
        <authorList>
            <person name="Tu L."/>
            <person name="Su P."/>
            <person name="Zhang Z."/>
            <person name="Gao L."/>
            <person name="Wang J."/>
            <person name="Hu T."/>
            <person name="Zhou J."/>
            <person name="Zhang Y."/>
            <person name="Zhao Y."/>
            <person name="Liu Y."/>
            <person name="Song Y."/>
            <person name="Tong Y."/>
            <person name="Lu Y."/>
            <person name="Yang J."/>
            <person name="Xu C."/>
            <person name="Jia M."/>
            <person name="Peters R.J."/>
            <person name="Huang L."/>
            <person name="Gao W."/>
        </authorList>
    </citation>
    <scope>NUCLEOTIDE SEQUENCE [LARGE SCALE GENOMIC DNA]</scope>
    <source>
        <strain evidence="10">cv. XIE 37</strain>
        <tissue evidence="9">Leaf</tissue>
    </source>
</reference>
<dbReference type="InterPro" id="IPR041367">
    <property type="entry name" value="Znf-CCCH_4"/>
</dbReference>
<feature type="domain" description="C3H1-type" evidence="8">
    <location>
        <begin position="3"/>
        <end position="29"/>
    </location>
</feature>
<dbReference type="InterPro" id="IPR051767">
    <property type="entry name" value="Nucleoporin_NUP42"/>
</dbReference>
<feature type="compositionally biased region" description="Low complexity" evidence="7">
    <location>
        <begin position="37"/>
        <end position="60"/>
    </location>
</feature>
<dbReference type="Pfam" id="PF18044">
    <property type="entry name" value="zf-CCCH_4"/>
    <property type="match status" value="1"/>
</dbReference>
<evidence type="ECO:0000313" key="9">
    <source>
        <dbReference type="EMBL" id="KAF5725798.1"/>
    </source>
</evidence>
<dbReference type="SMART" id="SM00356">
    <property type="entry name" value="ZnF_C3H1"/>
    <property type="match status" value="1"/>
</dbReference>
<name>A0A7J7BVE2_TRIWF</name>
<evidence type="ECO:0000256" key="7">
    <source>
        <dbReference type="SAM" id="MobiDB-lite"/>
    </source>
</evidence>
<dbReference type="FunCoup" id="A0A7J7BVE2">
    <property type="interactions" value="2389"/>
</dbReference>
<dbReference type="Gene3D" id="4.10.1000.10">
    <property type="entry name" value="Zinc finger, CCCH-type"/>
    <property type="match status" value="1"/>
</dbReference>
<keyword evidence="10" id="KW-1185">Reference proteome</keyword>
<feature type="compositionally biased region" description="Basic and acidic residues" evidence="7">
    <location>
        <begin position="89"/>
        <end position="114"/>
    </location>
</feature>
<dbReference type="AlphaFoldDB" id="A0A7J7BVE2"/>
<feature type="compositionally biased region" description="Polar residues" evidence="7">
    <location>
        <begin position="251"/>
        <end position="267"/>
    </location>
</feature>
<feature type="region of interest" description="Disordered" evidence="7">
    <location>
        <begin position="33"/>
        <end position="114"/>
    </location>
</feature>
<proteinExistence type="predicted"/>
<gene>
    <name evidence="9" type="ORF">HS088_TW23G00527</name>
</gene>
<keyword evidence="4 6" id="KW-0862">Zinc</keyword>
<dbReference type="SUPFAM" id="SSF90229">
    <property type="entry name" value="CCCH zinc finger"/>
    <property type="match status" value="1"/>
</dbReference>
<evidence type="ECO:0000256" key="6">
    <source>
        <dbReference type="PROSITE-ProRule" id="PRU00723"/>
    </source>
</evidence>
<dbReference type="InterPro" id="IPR036855">
    <property type="entry name" value="Znf_CCCH_sf"/>
</dbReference>